<dbReference type="AlphaFoldDB" id="A0A848J7A8"/>
<evidence type="ECO:0000313" key="10">
    <source>
        <dbReference type="EMBL" id="NMM48992.1"/>
    </source>
</evidence>
<dbReference type="PROSITE" id="PS52016">
    <property type="entry name" value="TONB_DEPENDENT_REC_3"/>
    <property type="match status" value="1"/>
</dbReference>
<evidence type="ECO:0000256" key="4">
    <source>
        <dbReference type="ARBA" id="ARBA00022692"/>
    </source>
</evidence>
<keyword evidence="5 7" id="KW-0472">Membrane</keyword>
<keyword evidence="3 7" id="KW-1134">Transmembrane beta strand</keyword>
<evidence type="ECO:0000256" key="2">
    <source>
        <dbReference type="ARBA" id="ARBA00022448"/>
    </source>
</evidence>
<dbReference type="SUPFAM" id="SSF56935">
    <property type="entry name" value="Porins"/>
    <property type="match status" value="1"/>
</dbReference>
<keyword evidence="4 7" id="KW-0812">Transmembrane</keyword>
<dbReference type="Gene3D" id="2.170.130.10">
    <property type="entry name" value="TonB-dependent receptor, plug domain"/>
    <property type="match status" value="1"/>
</dbReference>
<evidence type="ECO:0000259" key="9">
    <source>
        <dbReference type="Pfam" id="PF14905"/>
    </source>
</evidence>
<evidence type="ECO:0000256" key="1">
    <source>
        <dbReference type="ARBA" id="ARBA00004571"/>
    </source>
</evidence>
<dbReference type="SUPFAM" id="SSF49464">
    <property type="entry name" value="Carboxypeptidase regulatory domain-like"/>
    <property type="match status" value="1"/>
</dbReference>
<comment type="caution">
    <text evidence="10">The sequence shown here is derived from an EMBL/GenBank/DDBJ whole genome shotgun (WGS) entry which is preliminary data.</text>
</comment>
<proteinExistence type="inferred from homology"/>
<evidence type="ECO:0000256" key="5">
    <source>
        <dbReference type="ARBA" id="ARBA00023136"/>
    </source>
</evidence>
<evidence type="ECO:0000256" key="6">
    <source>
        <dbReference type="ARBA" id="ARBA00023237"/>
    </source>
</evidence>
<keyword evidence="10" id="KW-0675">Receptor</keyword>
<keyword evidence="2 7" id="KW-0813">Transport</keyword>
<dbReference type="GO" id="GO:0009279">
    <property type="term" value="C:cell outer membrane"/>
    <property type="evidence" value="ECO:0007669"/>
    <property type="project" value="UniProtKB-SubCell"/>
</dbReference>
<organism evidence="10 11">
    <name type="scientific">Marinigracilibium pacificum</name>
    <dbReference type="NCBI Taxonomy" id="2729599"/>
    <lineage>
        <taxon>Bacteria</taxon>
        <taxon>Pseudomonadati</taxon>
        <taxon>Bacteroidota</taxon>
        <taxon>Cytophagia</taxon>
        <taxon>Cytophagales</taxon>
        <taxon>Flammeovirgaceae</taxon>
        <taxon>Marinigracilibium</taxon>
    </lineage>
</organism>
<reference evidence="10 11" key="1">
    <citation type="submission" date="2020-04" db="EMBL/GenBank/DDBJ databases">
        <title>Flammeovirgaceae bacterium KN852 isolated from deep sea.</title>
        <authorList>
            <person name="Zhang D.-C."/>
        </authorList>
    </citation>
    <scope>NUCLEOTIDE SEQUENCE [LARGE SCALE GENOMIC DNA]</scope>
    <source>
        <strain evidence="10 11">KN852</strain>
    </source>
</reference>
<dbReference type="PANTHER" id="PTHR40980:SF3">
    <property type="entry name" value="TONB-DEPENDENT RECEPTOR-LIKE BETA-BARREL DOMAIN-CONTAINING PROTEIN"/>
    <property type="match status" value="1"/>
</dbReference>
<evidence type="ECO:0000256" key="3">
    <source>
        <dbReference type="ARBA" id="ARBA00022452"/>
    </source>
</evidence>
<dbReference type="Gene3D" id="2.60.40.1120">
    <property type="entry name" value="Carboxypeptidase-like, regulatory domain"/>
    <property type="match status" value="1"/>
</dbReference>
<dbReference type="Gene3D" id="2.40.170.20">
    <property type="entry name" value="TonB-dependent receptor, beta-barrel domain"/>
    <property type="match status" value="1"/>
</dbReference>
<sequence length="806" mass="91637">MRHIALIFLSFLVLNTYGQMSKATVSGTVIDGETGQPVEFASVGLLNPSDSSLVTGNITNVEGKFEIPVERGRYLIMVQFISYENGYAGPFDVAGKTNVGTIKISPNSTALEEVVVAGEKTQMEVKLDKRVYNIGKDLSNTAATAADVLDRLPSITVDVDGNVSLRGGEGVRILIDGKPSGLLGIGNGAQGLQQLTGEMIERVEVVTNPSARYDAEGTSGIINIILKKDRRNGVNGSIQMNTGYPHNHGVSANINFRRKWYNLFLNYGISYRDVTGGGKETQYYDFGSTSSILERDRDFTRFGLNQSFRLGSEFFLNDKNTITISGLYRYGDDGNEFEISIDSLSSAGDLLNQRVRLQNESEDDQNYQVSVNYKRTFDKKGQELSADFQYQDKGEIEGADINGFDIENGNRIPTTFQKSENDEGEKEIFTQLNYKHPIGEKGVFETGYRGQIREIQNAYTVFNENDNGELVVNPDFTNDFYYRENVQALFAQYGNEAGKWSYQLGLRFEYTDILTELRLTNEVNPRDYKNLFPSLFLTYDLTEKNSLQLNYSRRIQRPRFWFLNPFFTIADDQNIRAGNPNLNPEFTDSYEFGLLNEFEKGSLYTAVYYRRTQDVIFRASYRVDSINYSIPANLGLGSNLGVEVNYNMDFTKWWNMNLSLNGFRNITEGTFSQEGFEDQEFYVEAISFNARMSNRFKVGKKVDMQLNARYIAPQEQAQGRRKSLFIMDFAVSKDILKNKGTLAFNVSDVFNTGKWRSETEFANLYSESEFQWRPRQFTLSFTYRINQRKRPQRPDGNYGGGDMMEF</sequence>
<dbReference type="RefSeq" id="WP_169681484.1">
    <property type="nucleotide sequence ID" value="NZ_JABBNU010000006.1"/>
</dbReference>
<dbReference type="InterPro" id="IPR041700">
    <property type="entry name" value="OMP_b-brl_3"/>
</dbReference>
<dbReference type="PANTHER" id="PTHR40980">
    <property type="entry name" value="PLUG DOMAIN-CONTAINING PROTEIN"/>
    <property type="match status" value="1"/>
</dbReference>
<comment type="similarity">
    <text evidence="7">Belongs to the TonB-dependent receptor family.</text>
</comment>
<evidence type="ECO:0000256" key="7">
    <source>
        <dbReference type="PROSITE-ProRule" id="PRU01360"/>
    </source>
</evidence>
<dbReference type="EMBL" id="JABBNU010000006">
    <property type="protein sequence ID" value="NMM48992.1"/>
    <property type="molecule type" value="Genomic_DNA"/>
</dbReference>
<name>A0A848J7A8_9BACT</name>
<dbReference type="Proteomes" id="UP000559010">
    <property type="component" value="Unassembled WGS sequence"/>
</dbReference>
<dbReference type="InterPro" id="IPR036942">
    <property type="entry name" value="Beta-barrel_TonB_sf"/>
</dbReference>
<dbReference type="InterPro" id="IPR037066">
    <property type="entry name" value="Plug_dom_sf"/>
</dbReference>
<dbReference type="InterPro" id="IPR012910">
    <property type="entry name" value="Plug_dom"/>
</dbReference>
<feature type="domain" description="Outer membrane protein beta-barrel" evidence="9">
    <location>
        <begin position="375"/>
        <end position="783"/>
    </location>
</feature>
<gene>
    <name evidence="10" type="ORF">HH304_11325</name>
</gene>
<dbReference type="InterPro" id="IPR039426">
    <property type="entry name" value="TonB-dep_rcpt-like"/>
</dbReference>
<evidence type="ECO:0000259" key="8">
    <source>
        <dbReference type="Pfam" id="PF07715"/>
    </source>
</evidence>
<protein>
    <submittedName>
        <fullName evidence="10">TonB-dependent receptor</fullName>
    </submittedName>
</protein>
<dbReference type="Pfam" id="PF14905">
    <property type="entry name" value="OMP_b-brl_3"/>
    <property type="match status" value="1"/>
</dbReference>
<accession>A0A848J7A8</accession>
<keyword evidence="11" id="KW-1185">Reference proteome</keyword>
<comment type="subcellular location">
    <subcellularLocation>
        <location evidence="1 7">Cell outer membrane</location>
        <topology evidence="1 7">Multi-pass membrane protein</topology>
    </subcellularLocation>
</comment>
<keyword evidence="6 7" id="KW-0998">Cell outer membrane</keyword>
<dbReference type="Pfam" id="PF07715">
    <property type="entry name" value="Plug"/>
    <property type="match status" value="1"/>
</dbReference>
<dbReference type="InterPro" id="IPR008969">
    <property type="entry name" value="CarboxyPept-like_regulatory"/>
</dbReference>
<dbReference type="Pfam" id="PF13715">
    <property type="entry name" value="CarbopepD_reg_2"/>
    <property type="match status" value="1"/>
</dbReference>
<feature type="domain" description="TonB-dependent receptor plug" evidence="8">
    <location>
        <begin position="141"/>
        <end position="221"/>
    </location>
</feature>
<evidence type="ECO:0000313" key="11">
    <source>
        <dbReference type="Proteomes" id="UP000559010"/>
    </source>
</evidence>